<feature type="region of interest" description="Disordered" evidence="1">
    <location>
        <begin position="94"/>
        <end position="132"/>
    </location>
</feature>
<gene>
    <name evidence="2" type="ORF">PC9H_006721</name>
</gene>
<evidence type="ECO:0000256" key="1">
    <source>
        <dbReference type="SAM" id="MobiDB-lite"/>
    </source>
</evidence>
<dbReference type="OrthoDB" id="2758521at2759"/>
<comment type="caution">
    <text evidence="2">The sequence shown here is derived from an EMBL/GenBank/DDBJ whole genome shotgun (WGS) entry which is preliminary data.</text>
</comment>
<name>A0A8H7A1F5_PLEOS</name>
<evidence type="ECO:0000313" key="3">
    <source>
        <dbReference type="Proteomes" id="UP000623687"/>
    </source>
</evidence>
<dbReference type="EMBL" id="JACETU010000004">
    <property type="protein sequence ID" value="KAF7431006.1"/>
    <property type="molecule type" value="Genomic_DNA"/>
</dbReference>
<dbReference type="Proteomes" id="UP000623687">
    <property type="component" value="Unassembled WGS sequence"/>
</dbReference>
<accession>A0A8H7A1F5</accession>
<sequence>MPPGPSFNTFANYKFSMDGSIVGEYTHEAERTPDYLYNTPVYVNTSLDNAYHNFSIIMDSTKRSVLILFDYAVYTMIGVNIVNLSASVPNQPTFPSEVTNMPSTGTTAGNTSGTLSTSPEDQPTAPPDVTNRSRISSSVVSFVGGDEHWVFTAMRDLRPSPTTLFLSSTQTCQLYHVCPAMGGQDSLMIQLENYAR</sequence>
<protein>
    <submittedName>
        <fullName evidence="2">Uncharacterized protein</fullName>
    </submittedName>
</protein>
<feature type="compositionally biased region" description="Low complexity" evidence="1">
    <location>
        <begin position="103"/>
        <end position="118"/>
    </location>
</feature>
<dbReference type="GeneID" id="59376539"/>
<evidence type="ECO:0000313" key="2">
    <source>
        <dbReference type="EMBL" id="KAF7431006.1"/>
    </source>
</evidence>
<proteinExistence type="predicted"/>
<dbReference type="RefSeq" id="XP_036632284.1">
    <property type="nucleotide sequence ID" value="XM_036776265.1"/>
</dbReference>
<dbReference type="AlphaFoldDB" id="A0A8H7A1F5"/>
<keyword evidence="3" id="KW-1185">Reference proteome</keyword>
<organism evidence="2 3">
    <name type="scientific">Pleurotus ostreatus</name>
    <name type="common">Oyster mushroom</name>
    <name type="synonym">White-rot fungus</name>
    <dbReference type="NCBI Taxonomy" id="5322"/>
    <lineage>
        <taxon>Eukaryota</taxon>
        <taxon>Fungi</taxon>
        <taxon>Dikarya</taxon>
        <taxon>Basidiomycota</taxon>
        <taxon>Agaricomycotina</taxon>
        <taxon>Agaricomycetes</taxon>
        <taxon>Agaricomycetidae</taxon>
        <taxon>Agaricales</taxon>
        <taxon>Pleurotineae</taxon>
        <taxon>Pleurotaceae</taxon>
        <taxon>Pleurotus</taxon>
    </lineage>
</organism>
<reference evidence="2" key="1">
    <citation type="submission" date="2019-07" db="EMBL/GenBank/DDBJ databases">
        <authorList>
            <person name="Palmer J.M."/>
        </authorList>
    </citation>
    <scope>NUCLEOTIDE SEQUENCE</scope>
    <source>
        <strain evidence="2">PC9</strain>
    </source>
</reference>
<dbReference type="VEuPathDB" id="FungiDB:PC9H_006721"/>